<evidence type="ECO:0000259" key="1">
    <source>
        <dbReference type="PROSITE" id="PS51819"/>
    </source>
</evidence>
<dbReference type="InterPro" id="IPR029068">
    <property type="entry name" value="Glyas_Bleomycin-R_OHBP_Dase"/>
</dbReference>
<dbReference type="STRING" id="469383.Cwoe_3839"/>
<dbReference type="AlphaFoldDB" id="D3F2J0"/>
<reference evidence="2 3" key="1">
    <citation type="journal article" date="2010" name="Stand. Genomic Sci.">
        <title>Complete genome sequence of Conexibacter woesei type strain (ID131577).</title>
        <authorList>
            <person name="Pukall R."/>
            <person name="Lapidus A."/>
            <person name="Glavina Del Rio T."/>
            <person name="Copeland A."/>
            <person name="Tice H."/>
            <person name="Cheng J.-F."/>
            <person name="Lucas S."/>
            <person name="Chen F."/>
            <person name="Nolan M."/>
            <person name="Bruce D."/>
            <person name="Goodwin L."/>
            <person name="Pitluck S."/>
            <person name="Mavromatis K."/>
            <person name="Ivanova N."/>
            <person name="Ovchinnikova G."/>
            <person name="Pati A."/>
            <person name="Chen A."/>
            <person name="Palaniappan K."/>
            <person name="Land M."/>
            <person name="Hauser L."/>
            <person name="Chang Y.-J."/>
            <person name="Jeffries C.D."/>
            <person name="Chain P."/>
            <person name="Meincke L."/>
            <person name="Sims D."/>
            <person name="Brettin T."/>
            <person name="Detter J.C."/>
            <person name="Rohde M."/>
            <person name="Goeker M."/>
            <person name="Bristow J."/>
            <person name="Eisen J.A."/>
            <person name="Markowitz V."/>
            <person name="Kyrpides N.C."/>
            <person name="Klenk H.-P."/>
            <person name="Hugenholtz P."/>
        </authorList>
    </citation>
    <scope>NUCLEOTIDE SEQUENCE [LARGE SCALE GENOMIC DNA]</scope>
    <source>
        <strain evidence="3">DSM 14684 / CIP 108061 / JCM 11494 / NBRC 100937 / ID131577</strain>
    </source>
</reference>
<keyword evidence="3" id="KW-1185">Reference proteome</keyword>
<dbReference type="KEGG" id="cwo:Cwoe_3839"/>
<name>D3F2J0_CONWI</name>
<evidence type="ECO:0000313" key="3">
    <source>
        <dbReference type="Proteomes" id="UP000008229"/>
    </source>
</evidence>
<dbReference type="Gene3D" id="3.10.180.10">
    <property type="entry name" value="2,3-Dihydroxybiphenyl 1,2-Dioxygenase, domain 1"/>
    <property type="match status" value="1"/>
</dbReference>
<organism evidence="2 3">
    <name type="scientific">Conexibacter woesei (strain DSM 14684 / CCUG 47730 / CIP 108061 / JCM 11494 / NBRC 100937 / ID131577)</name>
    <dbReference type="NCBI Taxonomy" id="469383"/>
    <lineage>
        <taxon>Bacteria</taxon>
        <taxon>Bacillati</taxon>
        <taxon>Actinomycetota</taxon>
        <taxon>Thermoleophilia</taxon>
        <taxon>Solirubrobacterales</taxon>
        <taxon>Conexibacteraceae</taxon>
        <taxon>Conexibacter</taxon>
    </lineage>
</organism>
<dbReference type="Pfam" id="PF00903">
    <property type="entry name" value="Glyoxalase"/>
    <property type="match status" value="1"/>
</dbReference>
<dbReference type="eggNOG" id="COG0346">
    <property type="taxonomic scope" value="Bacteria"/>
</dbReference>
<gene>
    <name evidence="2" type="ordered locus">Cwoe_3839</name>
</gene>
<keyword evidence="2" id="KW-0560">Oxidoreductase</keyword>
<dbReference type="SUPFAM" id="SSF54593">
    <property type="entry name" value="Glyoxalase/Bleomycin resistance protein/Dihydroxybiphenyl dioxygenase"/>
    <property type="match status" value="1"/>
</dbReference>
<proteinExistence type="predicted"/>
<evidence type="ECO:0000313" key="2">
    <source>
        <dbReference type="EMBL" id="ADB52256.1"/>
    </source>
</evidence>
<dbReference type="PANTHER" id="PTHR36437:SF2">
    <property type="entry name" value="GLYOXALASE_BLEOMYCIN RESISTANCE PROTEIN_DIOXYGENASE"/>
    <property type="match status" value="1"/>
</dbReference>
<dbReference type="PROSITE" id="PS51819">
    <property type="entry name" value="VOC"/>
    <property type="match status" value="1"/>
</dbReference>
<accession>D3F2J0</accession>
<dbReference type="InterPro" id="IPR004360">
    <property type="entry name" value="Glyas_Fos-R_dOase_dom"/>
</dbReference>
<dbReference type="RefSeq" id="WP_012935307.1">
    <property type="nucleotide sequence ID" value="NC_013739.1"/>
</dbReference>
<protein>
    <submittedName>
        <fullName evidence="2">Glyoxalase/bleomycin resistance protein/dioxygenase</fullName>
    </submittedName>
</protein>
<dbReference type="Proteomes" id="UP000008229">
    <property type="component" value="Chromosome"/>
</dbReference>
<dbReference type="EMBL" id="CP001854">
    <property type="protein sequence ID" value="ADB52256.1"/>
    <property type="molecule type" value="Genomic_DNA"/>
</dbReference>
<dbReference type="InterPro" id="IPR037523">
    <property type="entry name" value="VOC_core"/>
</dbReference>
<keyword evidence="2" id="KW-0223">Dioxygenase</keyword>
<dbReference type="GO" id="GO:0051213">
    <property type="term" value="F:dioxygenase activity"/>
    <property type="evidence" value="ECO:0007669"/>
    <property type="project" value="UniProtKB-KW"/>
</dbReference>
<dbReference type="PANTHER" id="PTHR36437">
    <property type="entry name" value="GLYOXALASE/BLEOMYCIN RESISTANCE PROTEIN/DIOXYGENASE"/>
    <property type="match status" value="1"/>
</dbReference>
<reference evidence="3" key="2">
    <citation type="submission" date="2010-01" db="EMBL/GenBank/DDBJ databases">
        <title>The complete genome of Conexibacter woesei DSM 14684.</title>
        <authorList>
            <consortium name="US DOE Joint Genome Institute (JGI-PGF)"/>
            <person name="Lucas S."/>
            <person name="Copeland A."/>
            <person name="Lapidus A."/>
            <person name="Glavina del Rio T."/>
            <person name="Dalin E."/>
            <person name="Tice H."/>
            <person name="Bruce D."/>
            <person name="Goodwin L."/>
            <person name="Pitluck S."/>
            <person name="Kyrpides N."/>
            <person name="Mavromatis K."/>
            <person name="Ivanova N."/>
            <person name="Mikhailova N."/>
            <person name="Chertkov O."/>
            <person name="Brettin T."/>
            <person name="Detter J.C."/>
            <person name="Han C."/>
            <person name="Larimer F."/>
            <person name="Land M."/>
            <person name="Hauser L."/>
            <person name="Markowitz V."/>
            <person name="Cheng J.-F."/>
            <person name="Hugenholtz P."/>
            <person name="Woyke T."/>
            <person name="Wu D."/>
            <person name="Pukall R."/>
            <person name="Steenblock K."/>
            <person name="Schneider S."/>
            <person name="Klenk H.-P."/>
            <person name="Eisen J.A."/>
        </authorList>
    </citation>
    <scope>NUCLEOTIDE SEQUENCE [LARGE SCALE GENOMIC DNA]</scope>
    <source>
        <strain evidence="3">DSM 14684 / CIP 108061 / JCM 11494 / NBRC 100937 / ID131577</strain>
    </source>
</reference>
<sequence length="138" mass="14520">MSTTTHRIGQIHLVMVPSSDQDRSVAFYKALGFTTQADADFGDGQRWIEMVPPDGKTGVALVPGRPEAAGTQTGIVVTTGDIDATHAQLLAEGHDVDPAVARAGSPAEIRLGGVSLTEPWPPMFYLRDPDGNALLVVG</sequence>
<dbReference type="HOGENOM" id="CLU_046006_10_4_11"/>
<feature type="domain" description="VOC" evidence="1">
    <location>
        <begin position="10"/>
        <end position="138"/>
    </location>
</feature>